<comment type="similarity">
    <text evidence="4">Belongs to the HARBI1 family.</text>
</comment>
<evidence type="ECO:0000256" key="11">
    <source>
        <dbReference type="ARBA" id="ARBA00030126"/>
    </source>
</evidence>
<evidence type="ECO:0000256" key="3">
    <source>
        <dbReference type="ARBA" id="ARBA00004496"/>
    </source>
</evidence>
<sequence>MAFVMLTSLLLLEEKQEELQKNRVKRRILRDSSNPLELAESKFVEYFGLNKVGFEWILNTIKPHYKHTTIPLPIQLAATLRFFTAGICQQHVEDDSVFSLGRTTFCKTLNKMISILEEMVCPHWLQPLTDSEEILKSKKYFRDSYGIPDVIGCIDGCHIKLTKPTTNDDLYYNRCGQYSINAMIICDYKMNIRAVDATRPGSSEDSFVWNHSQHKDFYKSRYENHDCDSWLLADAAYKLEPYVLTPYNDLVTDAAQLNFNKAHAKARNVVRLTIEILKSRFKCLSKRLRYKPSKVAKIIHISCALHNMCNFYNVKQSIRIKRFKSDEEDELECKERIFKDSTNKVARKYRDKIAQRLLIECA</sequence>
<dbReference type="Pfam" id="PF13359">
    <property type="entry name" value="DDE_Tnp_4"/>
    <property type="match status" value="1"/>
</dbReference>
<reference evidence="15" key="1">
    <citation type="submission" date="2015-05" db="EMBL/GenBank/DDBJ databases">
        <authorList>
            <person name="Wilson R.K."/>
            <person name="Warren W.C."/>
            <person name="Olafson P."/>
        </authorList>
    </citation>
    <scope>NUCLEOTIDE SEQUENCE [LARGE SCALE GENOMIC DNA]</scope>
    <source>
        <strain evidence="15">USDA</strain>
    </source>
</reference>
<dbReference type="PANTHER" id="PTHR22930:SF289">
    <property type="entry name" value="DDE TNP4 DOMAIN-CONTAINING PROTEIN-RELATED"/>
    <property type="match status" value="1"/>
</dbReference>
<keyword evidence="15" id="KW-1185">Reference proteome</keyword>
<evidence type="ECO:0000256" key="8">
    <source>
        <dbReference type="ARBA" id="ARBA00022723"/>
    </source>
</evidence>
<comment type="cofactor">
    <cofactor evidence="1">
        <name>a divalent metal cation</name>
        <dbReference type="ChEBI" id="CHEBI:60240"/>
    </cofactor>
</comment>
<dbReference type="GO" id="GO:0046872">
    <property type="term" value="F:metal ion binding"/>
    <property type="evidence" value="ECO:0007669"/>
    <property type="project" value="UniProtKB-KW"/>
</dbReference>
<dbReference type="EnsemblMetazoa" id="SCAU004403-RA">
    <property type="protein sequence ID" value="SCAU004403-PA"/>
    <property type="gene ID" value="SCAU004403"/>
</dbReference>
<evidence type="ECO:0000256" key="9">
    <source>
        <dbReference type="ARBA" id="ARBA00022801"/>
    </source>
</evidence>
<evidence type="ECO:0000313" key="15">
    <source>
        <dbReference type="Proteomes" id="UP000095300"/>
    </source>
</evidence>
<dbReference type="GO" id="GO:0016787">
    <property type="term" value="F:hydrolase activity"/>
    <property type="evidence" value="ECO:0007669"/>
    <property type="project" value="UniProtKB-KW"/>
</dbReference>
<dbReference type="InterPro" id="IPR045249">
    <property type="entry name" value="HARBI1-like"/>
</dbReference>
<evidence type="ECO:0000256" key="10">
    <source>
        <dbReference type="ARBA" id="ARBA00023242"/>
    </source>
</evidence>
<dbReference type="InterPro" id="IPR026103">
    <property type="entry name" value="HARBI1_animal"/>
</dbReference>
<gene>
    <name evidence="14" type="primary">106095647</name>
</gene>
<dbReference type="PRINTS" id="PR02086">
    <property type="entry name" value="PUTNUCHARBI1"/>
</dbReference>
<keyword evidence="7" id="KW-0540">Nuclease</keyword>
<dbReference type="STRING" id="35570.A0A1I8P318"/>
<keyword evidence="9" id="KW-0378">Hydrolase</keyword>
<protein>
    <recommendedName>
        <fullName evidence="5">Putative nuclease HARBI1</fullName>
    </recommendedName>
    <alternativeName>
        <fullName evidence="11">Harbinger transposase-derived nuclease</fullName>
    </alternativeName>
</protein>
<dbReference type="AlphaFoldDB" id="A0A1I8P318"/>
<feature type="domain" description="DDE Tnp4" evidence="13">
    <location>
        <begin position="154"/>
        <end position="307"/>
    </location>
</feature>
<dbReference type="VEuPathDB" id="VectorBase:SCAU004403"/>
<evidence type="ECO:0000256" key="6">
    <source>
        <dbReference type="ARBA" id="ARBA00022490"/>
    </source>
</evidence>
<evidence type="ECO:0000256" key="5">
    <source>
        <dbReference type="ARBA" id="ARBA00015519"/>
    </source>
</evidence>
<evidence type="ECO:0000256" key="12">
    <source>
        <dbReference type="ARBA" id="ARBA00045850"/>
    </source>
</evidence>
<comment type="subcellular location">
    <subcellularLocation>
        <location evidence="3">Cytoplasm</location>
    </subcellularLocation>
    <subcellularLocation>
        <location evidence="2">Nucleus</location>
    </subcellularLocation>
</comment>
<dbReference type="Proteomes" id="UP000095300">
    <property type="component" value="Unassembled WGS sequence"/>
</dbReference>
<reference evidence="14" key="2">
    <citation type="submission" date="2020-05" db="UniProtKB">
        <authorList>
            <consortium name="EnsemblMetazoa"/>
        </authorList>
    </citation>
    <scope>IDENTIFICATION</scope>
    <source>
        <strain evidence="14">USDA</strain>
    </source>
</reference>
<organism evidence="14 15">
    <name type="scientific">Stomoxys calcitrans</name>
    <name type="common">Stable fly</name>
    <name type="synonym">Conops calcitrans</name>
    <dbReference type="NCBI Taxonomy" id="35570"/>
    <lineage>
        <taxon>Eukaryota</taxon>
        <taxon>Metazoa</taxon>
        <taxon>Ecdysozoa</taxon>
        <taxon>Arthropoda</taxon>
        <taxon>Hexapoda</taxon>
        <taxon>Insecta</taxon>
        <taxon>Pterygota</taxon>
        <taxon>Neoptera</taxon>
        <taxon>Endopterygota</taxon>
        <taxon>Diptera</taxon>
        <taxon>Brachycera</taxon>
        <taxon>Muscomorpha</taxon>
        <taxon>Muscoidea</taxon>
        <taxon>Muscidae</taxon>
        <taxon>Stomoxys</taxon>
    </lineage>
</organism>
<dbReference type="PANTHER" id="PTHR22930">
    <property type="match status" value="1"/>
</dbReference>
<evidence type="ECO:0000256" key="2">
    <source>
        <dbReference type="ARBA" id="ARBA00004123"/>
    </source>
</evidence>
<dbReference type="EnsemblMetazoa" id="SCAU004403-RB">
    <property type="protein sequence ID" value="SCAU004403-PB"/>
    <property type="gene ID" value="SCAU004403"/>
</dbReference>
<evidence type="ECO:0000256" key="7">
    <source>
        <dbReference type="ARBA" id="ARBA00022722"/>
    </source>
</evidence>
<dbReference type="InterPro" id="IPR027806">
    <property type="entry name" value="HARBI1_dom"/>
</dbReference>
<evidence type="ECO:0000256" key="1">
    <source>
        <dbReference type="ARBA" id="ARBA00001968"/>
    </source>
</evidence>
<evidence type="ECO:0000313" key="14">
    <source>
        <dbReference type="EnsemblMetazoa" id="SCAU004403-PA"/>
    </source>
</evidence>
<name>A0A1I8P318_STOCA</name>
<dbReference type="GO" id="GO:0005737">
    <property type="term" value="C:cytoplasm"/>
    <property type="evidence" value="ECO:0007669"/>
    <property type="project" value="UniProtKB-SubCell"/>
</dbReference>
<evidence type="ECO:0000256" key="4">
    <source>
        <dbReference type="ARBA" id="ARBA00006958"/>
    </source>
</evidence>
<keyword evidence="10" id="KW-0539">Nucleus</keyword>
<dbReference type="OrthoDB" id="8065482at2759"/>
<comment type="function">
    <text evidence="12">Transposase-derived protein that may have nuclease activity. Does not have transposase activity.</text>
</comment>
<evidence type="ECO:0000259" key="13">
    <source>
        <dbReference type="Pfam" id="PF13359"/>
    </source>
</evidence>
<proteinExistence type="inferred from homology"/>
<accession>A0A1I8P318</accession>
<keyword evidence="6" id="KW-0963">Cytoplasm</keyword>
<keyword evidence="8" id="KW-0479">Metal-binding</keyword>
<dbReference type="KEGG" id="scac:106095647"/>
<dbReference type="GO" id="GO:0004518">
    <property type="term" value="F:nuclease activity"/>
    <property type="evidence" value="ECO:0007669"/>
    <property type="project" value="UniProtKB-KW"/>
</dbReference>
<dbReference type="GO" id="GO:0005634">
    <property type="term" value="C:nucleus"/>
    <property type="evidence" value="ECO:0007669"/>
    <property type="project" value="UniProtKB-SubCell"/>
</dbReference>